<dbReference type="EMBL" id="CADIKB010000076">
    <property type="protein sequence ID" value="CAB3741873.1"/>
    <property type="molecule type" value="Genomic_DNA"/>
</dbReference>
<proteinExistence type="predicted"/>
<dbReference type="RefSeq" id="WP_035478760.1">
    <property type="nucleotide sequence ID" value="NZ_CADFGL010000070.1"/>
</dbReference>
<sequence>MKRNNPVIGSDYPYTIAVEHTAEAIPPQQANPPAFLSMPNWTVDETADYLRCQAQTIRKAISQKGEYHGLKPRRFGRRWYFSAVDVRSMLEVA</sequence>
<dbReference type="InterPro" id="IPR041657">
    <property type="entry name" value="HTH_17"/>
</dbReference>
<gene>
    <name evidence="2" type="ORF">LMG22037_06538</name>
</gene>
<reference evidence="2 3" key="1">
    <citation type="submission" date="2020-04" db="EMBL/GenBank/DDBJ databases">
        <authorList>
            <person name="De Canck E."/>
        </authorList>
    </citation>
    <scope>NUCLEOTIDE SEQUENCE [LARGE SCALE GENOMIC DNA]</scope>
    <source>
        <strain evidence="2 3">LMG 22037</strain>
    </source>
</reference>
<evidence type="ECO:0000313" key="3">
    <source>
        <dbReference type="Proteomes" id="UP000494249"/>
    </source>
</evidence>
<organism evidence="2 3">
    <name type="scientific">Paraburkholderia phenoliruptrix</name>
    <dbReference type="NCBI Taxonomy" id="252970"/>
    <lineage>
        <taxon>Bacteria</taxon>
        <taxon>Pseudomonadati</taxon>
        <taxon>Pseudomonadota</taxon>
        <taxon>Betaproteobacteria</taxon>
        <taxon>Burkholderiales</taxon>
        <taxon>Burkholderiaceae</taxon>
        <taxon>Paraburkholderia</taxon>
    </lineage>
</organism>
<name>A0A6J5CT20_9BURK</name>
<dbReference type="AlphaFoldDB" id="A0A6J5CT20"/>
<dbReference type="Pfam" id="PF12728">
    <property type="entry name" value="HTH_17"/>
    <property type="match status" value="1"/>
</dbReference>
<evidence type="ECO:0000313" key="2">
    <source>
        <dbReference type="EMBL" id="CAB3741873.1"/>
    </source>
</evidence>
<evidence type="ECO:0000259" key="1">
    <source>
        <dbReference type="Pfam" id="PF12728"/>
    </source>
</evidence>
<dbReference type="Proteomes" id="UP000494249">
    <property type="component" value="Unassembled WGS sequence"/>
</dbReference>
<protein>
    <recommendedName>
        <fullName evidence="1">Helix-turn-helix domain-containing protein</fullName>
    </recommendedName>
</protein>
<accession>A0A6J5CT20</accession>
<feature type="domain" description="Helix-turn-helix" evidence="1">
    <location>
        <begin position="42"/>
        <end position="91"/>
    </location>
</feature>